<accession>A0AAD2HH56</accession>
<name>A0AAD2HH56_9AGAR</name>
<sequence>MHAADLAVRRFPPPLMDQRRYWRCPHRVTCACVPLALLYCRQSSRRTAEHRLPPGRIQGALHLPNLLLWRPCRFALARRDQALYAI</sequence>
<evidence type="ECO:0000313" key="1">
    <source>
        <dbReference type="EMBL" id="CAK5274007.1"/>
    </source>
</evidence>
<dbReference type="EMBL" id="CAVNYO010000399">
    <property type="protein sequence ID" value="CAK5274007.1"/>
    <property type="molecule type" value="Genomic_DNA"/>
</dbReference>
<organism evidence="1 2">
    <name type="scientific">Mycena citricolor</name>
    <dbReference type="NCBI Taxonomy" id="2018698"/>
    <lineage>
        <taxon>Eukaryota</taxon>
        <taxon>Fungi</taxon>
        <taxon>Dikarya</taxon>
        <taxon>Basidiomycota</taxon>
        <taxon>Agaricomycotina</taxon>
        <taxon>Agaricomycetes</taxon>
        <taxon>Agaricomycetidae</taxon>
        <taxon>Agaricales</taxon>
        <taxon>Marasmiineae</taxon>
        <taxon>Mycenaceae</taxon>
        <taxon>Mycena</taxon>
    </lineage>
</organism>
<gene>
    <name evidence="1" type="ORF">MYCIT1_LOCUS20896</name>
</gene>
<keyword evidence="2" id="KW-1185">Reference proteome</keyword>
<dbReference type="AlphaFoldDB" id="A0AAD2HH56"/>
<comment type="caution">
    <text evidence="1">The sequence shown here is derived from an EMBL/GenBank/DDBJ whole genome shotgun (WGS) entry which is preliminary data.</text>
</comment>
<protein>
    <submittedName>
        <fullName evidence="1">Uncharacterized protein</fullName>
    </submittedName>
</protein>
<evidence type="ECO:0000313" key="2">
    <source>
        <dbReference type="Proteomes" id="UP001295794"/>
    </source>
</evidence>
<proteinExistence type="predicted"/>
<reference evidence="1" key="1">
    <citation type="submission" date="2023-11" db="EMBL/GenBank/DDBJ databases">
        <authorList>
            <person name="De Vega J J."/>
            <person name="De Vega J J."/>
        </authorList>
    </citation>
    <scope>NUCLEOTIDE SEQUENCE</scope>
</reference>
<dbReference type="Proteomes" id="UP001295794">
    <property type="component" value="Unassembled WGS sequence"/>
</dbReference>